<dbReference type="SUPFAM" id="SSF53955">
    <property type="entry name" value="Lysozyme-like"/>
    <property type="match status" value="1"/>
</dbReference>
<feature type="region of interest" description="Disordered" evidence="1">
    <location>
        <begin position="329"/>
        <end position="348"/>
    </location>
</feature>
<gene>
    <name evidence="3" type="ORF">CSC78_14205</name>
</gene>
<feature type="compositionally biased region" description="Low complexity" evidence="1">
    <location>
        <begin position="401"/>
        <end position="414"/>
    </location>
</feature>
<evidence type="ECO:0000256" key="1">
    <source>
        <dbReference type="SAM" id="MobiDB-lite"/>
    </source>
</evidence>
<dbReference type="Pfam" id="PF01471">
    <property type="entry name" value="PG_binding_1"/>
    <property type="match status" value="2"/>
</dbReference>
<evidence type="ECO:0000313" key="3">
    <source>
        <dbReference type="EMBL" id="KAF1723917.1"/>
    </source>
</evidence>
<feature type="compositionally biased region" description="Basic and acidic residues" evidence="1">
    <location>
        <begin position="58"/>
        <end position="68"/>
    </location>
</feature>
<dbReference type="InterPro" id="IPR036366">
    <property type="entry name" value="PGBDSf"/>
</dbReference>
<evidence type="ECO:0000313" key="4">
    <source>
        <dbReference type="Proteomes" id="UP000781710"/>
    </source>
</evidence>
<feature type="domain" description="Peptidoglycan binding-like" evidence="2">
    <location>
        <begin position="225"/>
        <end position="279"/>
    </location>
</feature>
<organism evidence="3 4">
    <name type="scientific">Pseudoxanthomonas japonensis</name>
    <dbReference type="NCBI Taxonomy" id="69284"/>
    <lineage>
        <taxon>Bacteria</taxon>
        <taxon>Pseudomonadati</taxon>
        <taxon>Pseudomonadota</taxon>
        <taxon>Gammaproteobacteria</taxon>
        <taxon>Lysobacterales</taxon>
        <taxon>Lysobacteraceae</taxon>
        <taxon>Pseudoxanthomonas</taxon>
    </lineage>
</organism>
<dbReference type="InterPro" id="IPR002477">
    <property type="entry name" value="Peptidoglycan-bd-like"/>
</dbReference>
<dbReference type="InterPro" id="IPR036365">
    <property type="entry name" value="PGBD-like_sf"/>
</dbReference>
<dbReference type="Proteomes" id="UP000781710">
    <property type="component" value="Unassembled WGS sequence"/>
</dbReference>
<feature type="region of interest" description="Disordered" evidence="1">
    <location>
        <begin position="1"/>
        <end position="21"/>
    </location>
</feature>
<dbReference type="EMBL" id="PDWW01000022">
    <property type="protein sequence ID" value="KAF1723917.1"/>
    <property type="molecule type" value="Genomic_DNA"/>
</dbReference>
<sequence length="492" mass="54105">MDETGRRSTMSDGYGRSAPSPITRDQAVRLIVQTCLEEGVTNERQIAYVLATAEHESQDFTSPEEVHGRKQAARRGYEGNEQGGYKGGEEYFGRGYAHVTHWPNYRNVGRAIGQGDELALDPSLAADPEVASRVLVVGMRDGLFTGRGLDDYIADDRSDYFNARRIVNGVDRAADIAVLARDWEPAIGDLVTSVRRNGVDLVLAQEVRQADMPIQRGDASARAFELQQYLAALNIGDAAGRPLSPDGDFGRSTEQAVRTYQREVGIEPQTGVVDQALLDRVRDDTLRANPNFKLKTIMDLYGPLNDGVLRPGERGDSVAELQEQLRGLGFRGSNGRPLGVSRSYDNSTQDAVRQFQNSADIAPANGLADERTRDAVNSRAVEQGLQEATEVLRRRELRDAQQQPQQPPGQGRDQGLNERQGMHHHPPGAFNELVAERYLAAILSGDSALVDRVATEFARSAEGRHIEGQGERLLAQHQAAEQAQAQDRQMAR</sequence>
<keyword evidence="4" id="KW-1185">Reference proteome</keyword>
<dbReference type="SUPFAM" id="SSF47090">
    <property type="entry name" value="PGBD-like"/>
    <property type="match status" value="2"/>
</dbReference>
<reference evidence="3 4" key="1">
    <citation type="submission" date="2017-10" db="EMBL/GenBank/DDBJ databases">
        <title>Whole genome sequencing of members of genus Pseudoxanthomonas.</title>
        <authorList>
            <person name="Kumar S."/>
            <person name="Bansal K."/>
            <person name="Kaur A."/>
            <person name="Patil P."/>
            <person name="Sharma S."/>
            <person name="Patil P.B."/>
        </authorList>
    </citation>
    <scope>NUCLEOTIDE SEQUENCE [LARGE SCALE GENOMIC DNA]</scope>
    <source>
        <strain evidence="3 4">DSM 17109</strain>
    </source>
</reference>
<comment type="caution">
    <text evidence="3">The sequence shown here is derived from an EMBL/GenBank/DDBJ whole genome shotgun (WGS) entry which is preliminary data.</text>
</comment>
<accession>A0ABQ6ZEL3</accession>
<dbReference type="InterPro" id="IPR023346">
    <property type="entry name" value="Lysozyme-like_dom_sf"/>
</dbReference>
<dbReference type="Gene3D" id="1.10.101.10">
    <property type="entry name" value="PGBD-like superfamily/PGBD"/>
    <property type="match status" value="2"/>
</dbReference>
<feature type="domain" description="Peptidoglycan binding-like" evidence="2">
    <location>
        <begin position="314"/>
        <end position="375"/>
    </location>
</feature>
<protein>
    <submittedName>
        <fullName evidence="3">Peptidoglycan-binding protein</fullName>
    </submittedName>
</protein>
<evidence type="ECO:0000259" key="2">
    <source>
        <dbReference type="Pfam" id="PF01471"/>
    </source>
</evidence>
<feature type="region of interest" description="Disordered" evidence="1">
    <location>
        <begin position="58"/>
        <end position="82"/>
    </location>
</feature>
<name>A0ABQ6ZEL3_9GAMM</name>
<dbReference type="Gene3D" id="1.10.530.10">
    <property type="match status" value="1"/>
</dbReference>
<feature type="region of interest" description="Disordered" evidence="1">
    <location>
        <begin position="397"/>
        <end position="428"/>
    </location>
</feature>
<proteinExistence type="predicted"/>